<dbReference type="Proteomes" id="UP000829398">
    <property type="component" value="Chromosome 3"/>
</dbReference>
<proteinExistence type="predicted"/>
<accession>A0ACB8MHX6</accession>
<keyword evidence="2" id="KW-1185">Reference proteome</keyword>
<name>A0ACB8MHX6_CITSI</name>
<evidence type="ECO:0000313" key="2">
    <source>
        <dbReference type="Proteomes" id="UP000829398"/>
    </source>
</evidence>
<protein>
    <submittedName>
        <fullName evidence="1">Cytochrome P450 94B3</fullName>
    </submittedName>
</protein>
<evidence type="ECO:0000313" key="1">
    <source>
        <dbReference type="EMBL" id="KAH9785508.1"/>
    </source>
</evidence>
<sequence>MTPILQNTPSATFVLKRLNSVQFVTANPDNFPAHAQKTQFHNYPKGIDFQPILFDLLGDGIFNSDGDKWKFQRQVSSHEFNTKSLRKFVETVVETELSDRLIHILSAAAADKTVLDLQDMLQRFAFVNICKTAFGYDPEYLSPSLPQAEFARSFDDAVQTSAERFREPLLLSNMNDNFVRDIVISFTLADRDTTSAPLTWIFWLLFRNPEAETPILKEIREKSDAPVFEDIKDMVFTHASLCESMRFYPPVPLDGKLAKKDDVWPDGKGDGDHDKWTFVGRDPYTYPVFHAGARICLGKEMASLQMKRVVAAVLRRFKDVLRTKVAFRNKLIGDHIYAVISEILFSCSGSGSVGIITYEKRY</sequence>
<gene>
    <name evidence="1" type="ORF">KPL71_009983</name>
</gene>
<comment type="caution">
    <text evidence="1">The sequence shown here is derived from an EMBL/GenBank/DDBJ whole genome shotgun (WGS) entry which is preliminary data.</text>
</comment>
<organism evidence="1 2">
    <name type="scientific">Citrus sinensis</name>
    <name type="common">Sweet orange</name>
    <name type="synonym">Citrus aurantium var. sinensis</name>
    <dbReference type="NCBI Taxonomy" id="2711"/>
    <lineage>
        <taxon>Eukaryota</taxon>
        <taxon>Viridiplantae</taxon>
        <taxon>Streptophyta</taxon>
        <taxon>Embryophyta</taxon>
        <taxon>Tracheophyta</taxon>
        <taxon>Spermatophyta</taxon>
        <taxon>Magnoliopsida</taxon>
        <taxon>eudicotyledons</taxon>
        <taxon>Gunneridae</taxon>
        <taxon>Pentapetalae</taxon>
        <taxon>rosids</taxon>
        <taxon>malvids</taxon>
        <taxon>Sapindales</taxon>
        <taxon>Rutaceae</taxon>
        <taxon>Aurantioideae</taxon>
        <taxon>Citrus</taxon>
    </lineage>
</organism>
<dbReference type="EMBL" id="CM039172">
    <property type="protein sequence ID" value="KAH9785508.1"/>
    <property type="molecule type" value="Genomic_DNA"/>
</dbReference>
<reference evidence="2" key="1">
    <citation type="journal article" date="2023" name="Hortic. Res.">
        <title>A chromosome-level phased genome enabling allele-level studies in sweet orange: a case study on citrus Huanglongbing tolerance.</title>
        <authorList>
            <person name="Wu B."/>
            <person name="Yu Q."/>
            <person name="Deng Z."/>
            <person name="Duan Y."/>
            <person name="Luo F."/>
            <person name="Gmitter F. Jr."/>
        </authorList>
    </citation>
    <scope>NUCLEOTIDE SEQUENCE [LARGE SCALE GENOMIC DNA]</scope>
    <source>
        <strain evidence="2">cv. Valencia</strain>
    </source>
</reference>